<feature type="compositionally biased region" description="Polar residues" evidence="1">
    <location>
        <begin position="31"/>
        <end position="42"/>
    </location>
</feature>
<dbReference type="SMART" id="SM01227">
    <property type="entry name" value="GCK"/>
    <property type="match status" value="1"/>
</dbReference>
<dbReference type="Gene3D" id="1.10.287.2900">
    <property type="match status" value="1"/>
</dbReference>
<gene>
    <name evidence="4" type="primary">LOC107017191</name>
</gene>
<feature type="domain" description="GCK" evidence="2">
    <location>
        <begin position="64"/>
        <end position="138"/>
    </location>
</feature>
<reference evidence="3" key="1">
    <citation type="journal article" date="2014" name="Nat. Genet.">
        <title>The genome of the stress-tolerant wild tomato species Solanum pennellii.</title>
        <authorList>
            <person name="Bolger A."/>
            <person name="Scossa F."/>
            <person name="Bolger M.E."/>
            <person name="Lanz C."/>
            <person name="Maumus F."/>
            <person name="Tohge T."/>
            <person name="Quesneville H."/>
            <person name="Alseekh S."/>
            <person name="Sorensen I."/>
            <person name="Lichtenstein G."/>
            <person name="Fich E.A."/>
            <person name="Conte M."/>
            <person name="Keller H."/>
            <person name="Schneeberger K."/>
            <person name="Schwacke R."/>
            <person name="Ofner I."/>
            <person name="Vrebalov J."/>
            <person name="Xu Y."/>
            <person name="Osorio S."/>
            <person name="Aflitos S.A."/>
            <person name="Schijlen E."/>
            <person name="Jimenez-Gomez J.M."/>
            <person name="Ryngajllo M."/>
            <person name="Kimura S."/>
            <person name="Kumar R."/>
            <person name="Koenig D."/>
            <person name="Headland L.R."/>
            <person name="Maloof J.N."/>
            <person name="Sinha N."/>
            <person name="van Ham R.C."/>
            <person name="Lankhorst R.K."/>
            <person name="Mao L."/>
            <person name="Vogel A."/>
            <person name="Arsova B."/>
            <person name="Panstruga R."/>
            <person name="Fei Z."/>
            <person name="Rose J.K."/>
            <person name="Zamir D."/>
            <person name="Carrari F."/>
            <person name="Giovannoni J.J."/>
            <person name="Weigel D."/>
            <person name="Usadel B."/>
            <person name="Fernie A.R."/>
        </authorList>
    </citation>
    <scope>NUCLEOTIDE SEQUENCE [LARGE SCALE GENOMIC DNA]</scope>
    <source>
        <strain evidence="3">cv. LA0716</strain>
    </source>
</reference>
<keyword evidence="3" id="KW-1185">Reference proteome</keyword>
<dbReference type="RefSeq" id="XP_015072947.1">
    <property type="nucleotide sequence ID" value="XM_015217461.2"/>
</dbReference>
<evidence type="ECO:0000256" key="1">
    <source>
        <dbReference type="SAM" id="MobiDB-lite"/>
    </source>
</evidence>
<protein>
    <submittedName>
        <fullName evidence="4">Uncharacterized protein LOC107017191</fullName>
    </submittedName>
</protein>
<accession>A0ABM1GLP3</accession>
<sequence length="151" mass="17153">MSKMGDNYLPPSISNPNSTIMSSSSSSNSSQTHEPNLQSNTNTETQEEIIKKDEEKQDEEEEEEECGFCLFMKEGGCRESFIDWEKCVEPGENNNEDIAEKCFEVTSALQKCMEAHSDYYAPILLVEKYVEAKVIAESEKNTESIEQKEEL</sequence>
<reference evidence="4" key="2">
    <citation type="submission" date="2025-08" db="UniProtKB">
        <authorList>
            <consortium name="RefSeq"/>
        </authorList>
    </citation>
    <scope>IDENTIFICATION</scope>
</reference>
<evidence type="ECO:0000313" key="3">
    <source>
        <dbReference type="Proteomes" id="UP000694930"/>
    </source>
</evidence>
<dbReference type="PANTHER" id="PTHR34357:SF9">
    <property type="entry name" value="GCK DOMAIN-CONTAINING PROTEIN"/>
    <property type="match status" value="1"/>
</dbReference>
<organism evidence="3 4">
    <name type="scientific">Solanum pennellii</name>
    <name type="common">Tomato</name>
    <name type="synonym">Lycopersicon pennellii</name>
    <dbReference type="NCBI Taxonomy" id="28526"/>
    <lineage>
        <taxon>Eukaryota</taxon>
        <taxon>Viridiplantae</taxon>
        <taxon>Streptophyta</taxon>
        <taxon>Embryophyta</taxon>
        <taxon>Tracheophyta</taxon>
        <taxon>Spermatophyta</taxon>
        <taxon>Magnoliopsida</taxon>
        <taxon>eudicotyledons</taxon>
        <taxon>Gunneridae</taxon>
        <taxon>Pentapetalae</taxon>
        <taxon>asterids</taxon>
        <taxon>lamiids</taxon>
        <taxon>Solanales</taxon>
        <taxon>Solanaceae</taxon>
        <taxon>Solanoideae</taxon>
        <taxon>Solaneae</taxon>
        <taxon>Solanum</taxon>
        <taxon>Solanum subgen. Lycopersicon</taxon>
    </lineage>
</organism>
<feature type="compositionally biased region" description="Low complexity" evidence="1">
    <location>
        <begin position="10"/>
        <end position="30"/>
    </location>
</feature>
<evidence type="ECO:0000259" key="2">
    <source>
        <dbReference type="SMART" id="SM01227"/>
    </source>
</evidence>
<proteinExistence type="predicted"/>
<feature type="region of interest" description="Disordered" evidence="1">
    <location>
        <begin position="1"/>
        <end position="64"/>
    </location>
</feature>
<dbReference type="PANTHER" id="PTHR34357">
    <property type="entry name" value="F7A19.14 PROTEIN-RELATED"/>
    <property type="match status" value="1"/>
</dbReference>
<dbReference type="InterPro" id="IPR012891">
    <property type="entry name" value="GCK_dom"/>
</dbReference>
<dbReference type="Proteomes" id="UP000694930">
    <property type="component" value="Chromosome 4"/>
</dbReference>
<dbReference type="GeneID" id="107017191"/>
<dbReference type="Pfam" id="PF07802">
    <property type="entry name" value="GCK"/>
    <property type="match status" value="1"/>
</dbReference>
<evidence type="ECO:0000313" key="4">
    <source>
        <dbReference type="RefSeq" id="XP_015072947.1"/>
    </source>
</evidence>
<name>A0ABM1GLP3_SOLPN</name>